<dbReference type="AlphaFoldDB" id="A0A4R6ZSD7"/>
<keyword evidence="3" id="KW-1185">Reference proteome</keyword>
<dbReference type="OrthoDB" id="2361977at2"/>
<reference evidence="2 3" key="1">
    <citation type="submission" date="2019-03" db="EMBL/GenBank/DDBJ databases">
        <title>Genomic Encyclopedia of Type Strains, Phase III (KMG-III): the genomes of soil and plant-associated and newly described type strains.</title>
        <authorList>
            <person name="Whitman W."/>
        </authorList>
    </citation>
    <scope>NUCLEOTIDE SEQUENCE [LARGE SCALE GENOMIC DNA]</scope>
    <source>
        <strain evidence="2 3">CECT 7972</strain>
    </source>
</reference>
<sequence>MKKKIGFGALCFLIALGVSILLTQPDVKDTASKLKTNYIEATTVEEVSDPFSNLIEEQKQWFIHKLNGS</sequence>
<accession>A0A4R6ZSD7</accession>
<feature type="chain" id="PRO_5039408250" evidence="1">
    <location>
        <begin position="24"/>
        <end position="69"/>
    </location>
</feature>
<comment type="caution">
    <text evidence="2">The sequence shown here is derived from an EMBL/GenBank/DDBJ whole genome shotgun (WGS) entry which is preliminary data.</text>
</comment>
<evidence type="ECO:0000313" key="2">
    <source>
        <dbReference type="EMBL" id="TDR55621.1"/>
    </source>
</evidence>
<dbReference type="RefSeq" id="WP_036073230.1">
    <property type="nucleotide sequence ID" value="NZ_JAARQJ010000013.1"/>
</dbReference>
<keyword evidence="1" id="KW-0732">Signal</keyword>
<gene>
    <name evidence="2" type="ORF">DFP96_101563</name>
</gene>
<feature type="signal peptide" evidence="1">
    <location>
        <begin position="1"/>
        <end position="23"/>
    </location>
</feature>
<dbReference type="Proteomes" id="UP000295558">
    <property type="component" value="Unassembled WGS sequence"/>
</dbReference>
<evidence type="ECO:0000256" key="1">
    <source>
        <dbReference type="SAM" id="SignalP"/>
    </source>
</evidence>
<proteinExistence type="predicted"/>
<dbReference type="EMBL" id="SNZK01000001">
    <property type="protein sequence ID" value="TDR55621.1"/>
    <property type="molecule type" value="Genomic_DNA"/>
</dbReference>
<protein>
    <submittedName>
        <fullName evidence="2">Uncharacterized protein</fullName>
    </submittedName>
</protein>
<evidence type="ECO:0000313" key="3">
    <source>
        <dbReference type="Proteomes" id="UP000295558"/>
    </source>
</evidence>
<name>A0A4R6ZSD7_9LIST</name>
<organism evidence="2 3">
    <name type="scientific">Listeria rocourtiae</name>
    <dbReference type="NCBI Taxonomy" id="647910"/>
    <lineage>
        <taxon>Bacteria</taxon>
        <taxon>Bacillati</taxon>
        <taxon>Bacillota</taxon>
        <taxon>Bacilli</taxon>
        <taxon>Bacillales</taxon>
        <taxon>Listeriaceae</taxon>
        <taxon>Listeria</taxon>
    </lineage>
</organism>